<feature type="domain" description="Sema" evidence="7">
    <location>
        <begin position="1"/>
        <end position="160"/>
    </location>
</feature>
<organism evidence="8">
    <name type="scientific">Darwinula stevensoni</name>
    <dbReference type="NCBI Taxonomy" id="69355"/>
    <lineage>
        <taxon>Eukaryota</taxon>
        <taxon>Metazoa</taxon>
        <taxon>Ecdysozoa</taxon>
        <taxon>Arthropoda</taxon>
        <taxon>Crustacea</taxon>
        <taxon>Oligostraca</taxon>
        <taxon>Ostracoda</taxon>
        <taxon>Podocopa</taxon>
        <taxon>Podocopida</taxon>
        <taxon>Darwinulocopina</taxon>
        <taxon>Darwinuloidea</taxon>
        <taxon>Darwinulidae</taxon>
        <taxon>Darwinula</taxon>
    </lineage>
</organism>
<keyword evidence="9" id="KW-1185">Reference proteome</keyword>
<dbReference type="Pfam" id="PF01437">
    <property type="entry name" value="PSI"/>
    <property type="match status" value="1"/>
</dbReference>
<evidence type="ECO:0000256" key="6">
    <source>
        <dbReference type="PROSITE-ProRule" id="PRU00352"/>
    </source>
</evidence>
<comment type="caution">
    <text evidence="6">Lacks conserved residue(s) required for the propagation of feature annotation.</text>
</comment>
<dbReference type="InterPro" id="IPR002165">
    <property type="entry name" value="Plexin_repeat"/>
</dbReference>
<evidence type="ECO:0000256" key="5">
    <source>
        <dbReference type="ARBA" id="ARBA00023180"/>
    </source>
</evidence>
<accession>A0A7R8XLT7</accession>
<dbReference type="EMBL" id="CAJPEV010001866">
    <property type="protein sequence ID" value="CAG0894666.1"/>
    <property type="molecule type" value="Genomic_DNA"/>
</dbReference>
<dbReference type="GO" id="GO:0030335">
    <property type="term" value="P:positive regulation of cell migration"/>
    <property type="evidence" value="ECO:0007669"/>
    <property type="project" value="TreeGrafter"/>
</dbReference>
<dbReference type="Gene3D" id="2.130.10.10">
    <property type="entry name" value="YVTN repeat-like/Quinoprotein amine dehydrogenase"/>
    <property type="match status" value="1"/>
</dbReference>
<evidence type="ECO:0000313" key="8">
    <source>
        <dbReference type="EMBL" id="CAD7248487.1"/>
    </source>
</evidence>
<dbReference type="InterPro" id="IPR036352">
    <property type="entry name" value="Semap_dom_sf"/>
</dbReference>
<keyword evidence="4" id="KW-1015">Disulfide bond</keyword>
<dbReference type="PANTHER" id="PTHR11036">
    <property type="entry name" value="SEMAPHORIN"/>
    <property type="match status" value="1"/>
</dbReference>
<dbReference type="GO" id="GO:0005886">
    <property type="term" value="C:plasma membrane"/>
    <property type="evidence" value="ECO:0007669"/>
    <property type="project" value="TreeGrafter"/>
</dbReference>
<reference evidence="8" key="1">
    <citation type="submission" date="2020-11" db="EMBL/GenBank/DDBJ databases">
        <authorList>
            <person name="Tran Van P."/>
        </authorList>
    </citation>
    <scope>NUCLEOTIDE SEQUENCE</scope>
</reference>
<keyword evidence="3" id="KW-0472">Membrane</keyword>
<dbReference type="Pfam" id="PF01403">
    <property type="entry name" value="Sema"/>
    <property type="match status" value="1"/>
</dbReference>
<evidence type="ECO:0000256" key="2">
    <source>
        <dbReference type="ARBA" id="ARBA00022902"/>
    </source>
</evidence>
<dbReference type="InterPro" id="IPR027231">
    <property type="entry name" value="Semaphorin"/>
</dbReference>
<dbReference type="SUPFAM" id="SSF101912">
    <property type="entry name" value="Sema domain"/>
    <property type="match status" value="1"/>
</dbReference>
<dbReference type="InterPro" id="IPR001627">
    <property type="entry name" value="Semap_dom"/>
</dbReference>
<evidence type="ECO:0000256" key="3">
    <source>
        <dbReference type="ARBA" id="ARBA00023136"/>
    </source>
</evidence>
<dbReference type="InterPro" id="IPR016201">
    <property type="entry name" value="PSI"/>
</dbReference>
<name>A0A7R8XLT7_9CRUS</name>
<gene>
    <name evidence="8" type="ORF">DSTB1V02_LOCUS8299</name>
</gene>
<dbReference type="InterPro" id="IPR015943">
    <property type="entry name" value="WD40/YVTN_repeat-like_dom_sf"/>
</dbReference>
<evidence type="ECO:0000256" key="4">
    <source>
        <dbReference type="ARBA" id="ARBA00023157"/>
    </source>
</evidence>
<proteinExistence type="predicted"/>
<evidence type="ECO:0000313" key="9">
    <source>
        <dbReference type="Proteomes" id="UP000677054"/>
    </source>
</evidence>
<keyword evidence="2" id="KW-0524">Neurogenesis</keyword>
<dbReference type="SUPFAM" id="SSF103575">
    <property type="entry name" value="Plexin repeat"/>
    <property type="match status" value="1"/>
</dbReference>
<dbReference type="PANTHER" id="PTHR11036:SF127">
    <property type="entry name" value="SEMAPHORIN-1A"/>
    <property type="match status" value="1"/>
</dbReference>
<sequence length="326" mass="36388">MGKYSPKSEWIKVSDYEVPDPRPGSTLVNDSTLLSEYAVNFIKLYPFMYDHVQPIYQEPIFVFSQDKNNARLSRIVVDENITIEDGAIRDVIFVGTDNGRVLKIVYNEDEAAEKVNAVVVEELEVFGNAKRVVNMYRYREEGKSAKIVVIGDEQIKALPVHRCDLVKSCSNCVKLQDPYCAWDTMGKGHCVNVDSESHAIHSIRYIQDIRSGESTQCRQAMSHSEDTDETKGAMLNDISEGFPPAKQPHPIEAMELLAAGAMAANGGSFAKTGKIWITAVVCSIAHSHLPERCPPERNSCANDQVDFHQNIHLAPNPPPIHLVVHR</sequence>
<dbReference type="EMBL" id="LR901383">
    <property type="protein sequence ID" value="CAD7248487.1"/>
    <property type="molecule type" value="Genomic_DNA"/>
</dbReference>
<comment type="subcellular location">
    <subcellularLocation>
        <location evidence="1">Membrane</location>
    </subcellularLocation>
</comment>
<keyword evidence="5" id="KW-0325">Glycoprotein</keyword>
<dbReference type="GO" id="GO:0030215">
    <property type="term" value="F:semaphorin receptor binding"/>
    <property type="evidence" value="ECO:0007669"/>
    <property type="project" value="InterPro"/>
</dbReference>
<evidence type="ECO:0000256" key="1">
    <source>
        <dbReference type="ARBA" id="ARBA00004370"/>
    </source>
</evidence>
<dbReference type="GO" id="GO:0007411">
    <property type="term" value="P:axon guidance"/>
    <property type="evidence" value="ECO:0007669"/>
    <property type="project" value="TreeGrafter"/>
</dbReference>
<protein>
    <recommendedName>
        <fullName evidence="7">Sema domain-containing protein</fullName>
    </recommendedName>
</protein>
<dbReference type="Gene3D" id="3.30.1680.10">
    <property type="entry name" value="ligand-binding face of the semaphorins, domain 2"/>
    <property type="match status" value="1"/>
</dbReference>
<dbReference type="GO" id="GO:0071526">
    <property type="term" value="P:semaphorin-plexin signaling pathway"/>
    <property type="evidence" value="ECO:0007669"/>
    <property type="project" value="TreeGrafter"/>
</dbReference>
<dbReference type="SMART" id="SM00423">
    <property type="entry name" value="PSI"/>
    <property type="match status" value="1"/>
</dbReference>
<dbReference type="OrthoDB" id="9988752at2759"/>
<evidence type="ECO:0000259" key="7">
    <source>
        <dbReference type="PROSITE" id="PS51004"/>
    </source>
</evidence>
<dbReference type="Proteomes" id="UP000677054">
    <property type="component" value="Unassembled WGS sequence"/>
</dbReference>
<dbReference type="AlphaFoldDB" id="A0A7R8XLT7"/>
<dbReference type="GO" id="GO:0045499">
    <property type="term" value="F:chemorepellent activity"/>
    <property type="evidence" value="ECO:0007669"/>
    <property type="project" value="TreeGrafter"/>
</dbReference>
<dbReference type="PROSITE" id="PS51004">
    <property type="entry name" value="SEMA"/>
    <property type="match status" value="1"/>
</dbReference>